<proteinExistence type="predicted"/>
<dbReference type="InterPro" id="IPR056136">
    <property type="entry name" value="DUF7719"/>
</dbReference>
<evidence type="ECO:0000313" key="5">
    <source>
        <dbReference type="Proteomes" id="UP001143548"/>
    </source>
</evidence>
<accession>A0A9W6DPG5</accession>
<feature type="region of interest" description="Disordered" evidence="1">
    <location>
        <begin position="1"/>
        <end position="74"/>
    </location>
</feature>
<protein>
    <recommendedName>
        <fullName evidence="3">DUF7719 domain-containing protein</fullName>
    </recommendedName>
</protein>
<keyword evidence="2" id="KW-0472">Membrane</keyword>
<feature type="compositionally biased region" description="Basic and acidic residues" evidence="1">
    <location>
        <begin position="41"/>
        <end position="56"/>
    </location>
</feature>
<dbReference type="EMBL" id="BROQ01000050">
    <property type="protein sequence ID" value="GKZ22282.1"/>
    <property type="molecule type" value="Genomic_DNA"/>
</dbReference>
<dbReference type="PANTHER" id="PTHR37846:SF1">
    <property type="entry name" value="DEACETYLASE-LIKE PROTEIN"/>
    <property type="match status" value="1"/>
</dbReference>
<keyword evidence="2" id="KW-1133">Transmembrane helix</keyword>
<evidence type="ECO:0000259" key="3">
    <source>
        <dbReference type="Pfam" id="PF24841"/>
    </source>
</evidence>
<feature type="compositionally biased region" description="Polar residues" evidence="1">
    <location>
        <begin position="63"/>
        <end position="74"/>
    </location>
</feature>
<dbReference type="Proteomes" id="UP001143548">
    <property type="component" value="Unassembled WGS sequence"/>
</dbReference>
<feature type="transmembrane region" description="Helical" evidence="2">
    <location>
        <begin position="175"/>
        <end position="194"/>
    </location>
</feature>
<comment type="caution">
    <text evidence="4">The sequence shown here is derived from an EMBL/GenBank/DDBJ whole genome shotgun (WGS) entry which is preliminary data.</text>
</comment>
<feature type="compositionally biased region" description="Basic residues" evidence="1">
    <location>
        <begin position="1"/>
        <end position="11"/>
    </location>
</feature>
<name>A0A9W6DPG5_9EURO</name>
<sequence length="301" mass="32555">MEGSRNRKQRRAAAAAATTVDSDTFDPSSIPLARPAPNPPKSKEKTLMEIISERQSELLGQANAPTGASDSSPRFVTIDPATGEISGLNASELAAVKNGQDIRRVEEVTDEADSTQEEGKDESEESDHPIPPVIDTLLLSVPLTTLHLTLAYLAAHQYAESIELDPLVRESVFVAFPMLTLLVHLAHGHVVSFIGSTGRSKSTEGVSLLPWDSEKMSLEFVRKLLFPPALRTMVFLPMAVALGCKLMVITNDEPYYAVMRGAPAIGTIWIWSVLEIPFGAAVIGALGPLAWGVWWKGYGIL</sequence>
<dbReference type="AlphaFoldDB" id="A0A9W6DPG5"/>
<evidence type="ECO:0000256" key="1">
    <source>
        <dbReference type="SAM" id="MobiDB-lite"/>
    </source>
</evidence>
<evidence type="ECO:0000313" key="4">
    <source>
        <dbReference type="EMBL" id="GKZ22282.1"/>
    </source>
</evidence>
<keyword evidence="2" id="KW-0812">Transmembrane</keyword>
<evidence type="ECO:0000256" key="2">
    <source>
        <dbReference type="SAM" id="Phobius"/>
    </source>
</evidence>
<feature type="domain" description="DUF7719" evidence="3">
    <location>
        <begin position="231"/>
        <end position="300"/>
    </location>
</feature>
<dbReference type="Pfam" id="PF24841">
    <property type="entry name" value="DUF7719"/>
    <property type="match status" value="1"/>
</dbReference>
<feature type="region of interest" description="Disordered" evidence="1">
    <location>
        <begin position="101"/>
        <end position="131"/>
    </location>
</feature>
<dbReference type="PANTHER" id="PTHR37846">
    <property type="entry name" value="YALI0B21296P"/>
    <property type="match status" value="1"/>
</dbReference>
<reference evidence="4" key="1">
    <citation type="submission" date="2022-07" db="EMBL/GenBank/DDBJ databases">
        <title>Taxonomy of Aspergillus series Nigri: significant species reduction supported by multi-species coalescent approaches.</title>
        <authorList>
            <person name="Bian C."/>
            <person name="Kusuya Y."/>
            <person name="Sklenar F."/>
            <person name="D'hooge E."/>
            <person name="Yaguchi T."/>
            <person name="Takahashi H."/>
            <person name="Hubka V."/>
        </authorList>
    </citation>
    <scope>NUCLEOTIDE SEQUENCE</scope>
    <source>
        <strain evidence="4">CBS 733.88</strain>
    </source>
</reference>
<feature type="compositionally biased region" description="Acidic residues" evidence="1">
    <location>
        <begin position="108"/>
        <end position="125"/>
    </location>
</feature>
<organism evidence="4 5">
    <name type="scientific">Aspergillus brasiliensis</name>
    <dbReference type="NCBI Taxonomy" id="319629"/>
    <lineage>
        <taxon>Eukaryota</taxon>
        <taxon>Fungi</taxon>
        <taxon>Dikarya</taxon>
        <taxon>Ascomycota</taxon>
        <taxon>Pezizomycotina</taxon>
        <taxon>Eurotiomycetes</taxon>
        <taxon>Eurotiomycetidae</taxon>
        <taxon>Eurotiales</taxon>
        <taxon>Aspergillaceae</taxon>
        <taxon>Aspergillus</taxon>
        <taxon>Aspergillus subgen. Circumdati</taxon>
    </lineage>
</organism>
<gene>
    <name evidence="4" type="ORF">AbraCBS73388_008421</name>
</gene>
<feature type="transmembrane region" description="Helical" evidence="2">
    <location>
        <begin position="224"/>
        <end position="248"/>
    </location>
</feature>
<feature type="transmembrane region" description="Helical" evidence="2">
    <location>
        <begin position="268"/>
        <end position="295"/>
    </location>
</feature>